<proteinExistence type="predicted"/>
<evidence type="ECO:0000313" key="2">
    <source>
        <dbReference type="EMBL" id="CAF87231.1"/>
    </source>
</evidence>
<keyword evidence="1" id="KW-0472">Membrane</keyword>
<evidence type="ECO:0000256" key="1">
    <source>
        <dbReference type="SAM" id="Phobius"/>
    </source>
</evidence>
<comment type="caution">
    <text evidence="2">The sequence shown here is derived from an EMBL/GenBank/DDBJ whole genome shotgun (WGS) entry which is preliminary data.</text>
</comment>
<accession>Q4TIQ1</accession>
<dbReference type="AlphaFoldDB" id="Q4TIQ1"/>
<reference evidence="2" key="2">
    <citation type="submission" date="2004-02" db="EMBL/GenBank/DDBJ databases">
        <authorList>
            <consortium name="Genoscope"/>
            <consortium name="Whitehead Institute Centre for Genome Research"/>
        </authorList>
    </citation>
    <scope>NUCLEOTIDE SEQUENCE</scope>
</reference>
<keyword evidence="1" id="KW-0812">Transmembrane</keyword>
<dbReference type="EMBL" id="CAAE01001893">
    <property type="protein sequence ID" value="CAF87231.1"/>
    <property type="molecule type" value="Genomic_DNA"/>
</dbReference>
<feature type="non-terminal residue" evidence="2">
    <location>
        <position position="1"/>
    </location>
</feature>
<name>Q4TIQ1_TETNG</name>
<keyword evidence="1" id="KW-1133">Transmembrane helix</keyword>
<gene>
    <name evidence="2" type="ORF">GSTENG00037501001</name>
</gene>
<feature type="transmembrane region" description="Helical" evidence="1">
    <location>
        <begin position="20"/>
        <end position="39"/>
    </location>
</feature>
<dbReference type="KEGG" id="tng:GSTEN00037501G001"/>
<reference evidence="2" key="1">
    <citation type="journal article" date="2004" name="Nature">
        <title>Genome duplication in the teleost fish Tetraodon nigroviridis reveals the early vertebrate proto-karyotype.</title>
        <authorList>
            <person name="Jaillon O."/>
            <person name="Aury J.-M."/>
            <person name="Brunet F."/>
            <person name="Petit J.-L."/>
            <person name="Stange-Thomann N."/>
            <person name="Mauceli E."/>
            <person name="Bouneau L."/>
            <person name="Fischer C."/>
            <person name="Ozouf-Costaz C."/>
            <person name="Bernot A."/>
            <person name="Nicaud S."/>
            <person name="Jaffe D."/>
            <person name="Fisher S."/>
            <person name="Lutfalla G."/>
            <person name="Dossat C."/>
            <person name="Segurens B."/>
            <person name="Dasilva C."/>
            <person name="Salanoubat M."/>
            <person name="Levy M."/>
            <person name="Boudet N."/>
            <person name="Castellano S."/>
            <person name="Anthouard V."/>
            <person name="Jubin C."/>
            <person name="Castelli V."/>
            <person name="Katinka M."/>
            <person name="Vacherie B."/>
            <person name="Biemont C."/>
            <person name="Skalli Z."/>
            <person name="Cattolico L."/>
            <person name="Poulain J."/>
            <person name="De Berardinis V."/>
            <person name="Cruaud C."/>
            <person name="Duprat S."/>
            <person name="Brottier P."/>
            <person name="Coutanceau J.-P."/>
            <person name="Gouzy J."/>
            <person name="Parra G."/>
            <person name="Lardier G."/>
            <person name="Chapple C."/>
            <person name="McKernan K.J."/>
            <person name="McEwan P."/>
            <person name="Bosak S."/>
            <person name="Kellis M."/>
            <person name="Volff J.-N."/>
            <person name="Guigo R."/>
            <person name="Zody M.C."/>
            <person name="Mesirov J."/>
            <person name="Lindblad-Toh K."/>
            <person name="Birren B."/>
            <person name="Nusbaum C."/>
            <person name="Kahn D."/>
            <person name="Robinson-Rechavi M."/>
            <person name="Laudet V."/>
            <person name="Schachter V."/>
            <person name="Quetier F."/>
            <person name="Saurin W."/>
            <person name="Scarpelli C."/>
            <person name="Wincker P."/>
            <person name="Lander E.S."/>
            <person name="Weissenbach J."/>
            <person name="Roest Crollius H."/>
        </authorList>
    </citation>
    <scope>NUCLEOTIDE SEQUENCE [LARGE SCALE GENOMIC DNA]</scope>
</reference>
<sequence>GTASPACGCAMVRKTVKMELMSFSVVNQLLLHLCAVIRFNDSVVNGWKWMGR</sequence>
<organism evidence="2">
    <name type="scientific">Tetraodon nigroviridis</name>
    <name type="common">Spotted green pufferfish</name>
    <name type="synonym">Chelonodon nigroviridis</name>
    <dbReference type="NCBI Taxonomy" id="99883"/>
    <lineage>
        <taxon>Eukaryota</taxon>
        <taxon>Metazoa</taxon>
        <taxon>Chordata</taxon>
        <taxon>Craniata</taxon>
        <taxon>Vertebrata</taxon>
        <taxon>Euteleostomi</taxon>
        <taxon>Actinopterygii</taxon>
        <taxon>Neopterygii</taxon>
        <taxon>Teleostei</taxon>
        <taxon>Neoteleostei</taxon>
        <taxon>Acanthomorphata</taxon>
        <taxon>Eupercaria</taxon>
        <taxon>Tetraodontiformes</taxon>
        <taxon>Tetradontoidea</taxon>
        <taxon>Tetraodontidae</taxon>
        <taxon>Tetraodon</taxon>
    </lineage>
</organism>
<protein>
    <submittedName>
        <fullName evidence="2">(spotted green pufferfish) hypothetical protein</fullName>
    </submittedName>
</protein>